<dbReference type="EMBL" id="FQYY01000005">
    <property type="protein sequence ID" value="SHI84871.1"/>
    <property type="molecule type" value="Genomic_DNA"/>
</dbReference>
<sequence>MKYIITMFSLLFSLSAICQENEIQLFDERKAEIKEYQLFLYYPDSTEVLYNNNSNKLIIHKSQKKNLDSLFIHYDGFYSQKLELSELEKNSIILDKSLHLEEVIIKKKLNYEILGIRKEKRKINGFGGGTVAGKLIQLNAEEYVNAKVKNINLYIKKGFTGFYGNKHRSQNKNIQFLIFQSNSKNPNDSIINLLPNKLIVNTKSIKNDWLKVDLDNENIILKDYKYLYIGFINLQGSLEYGVVYNRKLENPPAYFENSYYEINKKWKPINYIEKYKKLESVPAVYIETVK</sequence>
<evidence type="ECO:0000313" key="2">
    <source>
        <dbReference type="EMBL" id="SHI84871.1"/>
    </source>
</evidence>
<evidence type="ECO:0000313" key="3">
    <source>
        <dbReference type="Proteomes" id="UP000184225"/>
    </source>
</evidence>
<feature type="signal peptide" evidence="1">
    <location>
        <begin position="1"/>
        <end position="18"/>
    </location>
</feature>
<dbReference type="RefSeq" id="WP_073150308.1">
    <property type="nucleotide sequence ID" value="NZ_FQYY01000005.1"/>
</dbReference>
<proteinExistence type="predicted"/>
<organism evidence="2 3">
    <name type="scientific">Mesonia phycicola</name>
    <dbReference type="NCBI Taxonomy" id="579105"/>
    <lineage>
        <taxon>Bacteria</taxon>
        <taxon>Pseudomonadati</taxon>
        <taxon>Bacteroidota</taxon>
        <taxon>Flavobacteriia</taxon>
        <taxon>Flavobacteriales</taxon>
        <taxon>Flavobacteriaceae</taxon>
        <taxon>Mesonia</taxon>
    </lineage>
</organism>
<name>A0A1M6EHF6_9FLAO</name>
<accession>A0A1M6EHF6</accession>
<keyword evidence="1" id="KW-0732">Signal</keyword>
<keyword evidence="3" id="KW-1185">Reference proteome</keyword>
<evidence type="ECO:0000256" key="1">
    <source>
        <dbReference type="SAM" id="SignalP"/>
    </source>
</evidence>
<reference evidence="2 3" key="1">
    <citation type="submission" date="2016-11" db="EMBL/GenBank/DDBJ databases">
        <authorList>
            <person name="Jaros S."/>
            <person name="Januszkiewicz K."/>
            <person name="Wedrychowicz H."/>
        </authorList>
    </citation>
    <scope>NUCLEOTIDE SEQUENCE [LARGE SCALE GENOMIC DNA]</scope>
    <source>
        <strain evidence="2 3">DSM 21425</strain>
    </source>
</reference>
<gene>
    <name evidence="2" type="ORF">SAMN04488096_10586</name>
</gene>
<dbReference type="Proteomes" id="UP000184225">
    <property type="component" value="Unassembled WGS sequence"/>
</dbReference>
<feature type="chain" id="PRO_5013042298" evidence="1">
    <location>
        <begin position="19"/>
        <end position="290"/>
    </location>
</feature>
<dbReference type="AlphaFoldDB" id="A0A1M6EHF6"/>
<protein>
    <submittedName>
        <fullName evidence="2">Uncharacterized protein</fullName>
    </submittedName>
</protein>